<keyword evidence="6" id="KW-1185">Reference proteome</keyword>
<dbReference type="PANTHER" id="PTHR30041:SF4">
    <property type="entry name" value="ARSENATE REDUCTASE"/>
    <property type="match status" value="1"/>
</dbReference>
<evidence type="ECO:0000313" key="5">
    <source>
        <dbReference type="EMBL" id="SMB25131.1"/>
    </source>
</evidence>
<dbReference type="SUPFAM" id="SSF52833">
    <property type="entry name" value="Thioredoxin-like"/>
    <property type="match status" value="1"/>
</dbReference>
<dbReference type="InterPro" id="IPR036249">
    <property type="entry name" value="Thioredoxin-like_sf"/>
</dbReference>
<dbReference type="AlphaFoldDB" id="A0A7Z7HQV7"/>
<dbReference type="InterPro" id="IPR006660">
    <property type="entry name" value="Arsenate_reductase-like"/>
</dbReference>
<dbReference type="GO" id="GO:0008794">
    <property type="term" value="F:arsenate reductase (glutaredoxin) activity"/>
    <property type="evidence" value="ECO:0007669"/>
    <property type="project" value="UniProtKB-UniRule"/>
</dbReference>
<dbReference type="PROSITE" id="PS51353">
    <property type="entry name" value="ARSC"/>
    <property type="match status" value="1"/>
</dbReference>
<comment type="similarity">
    <text evidence="1 3 4">Belongs to the ArsC family.</text>
</comment>
<dbReference type="Gene3D" id="3.40.30.10">
    <property type="entry name" value="Glutaredoxin"/>
    <property type="match status" value="1"/>
</dbReference>
<dbReference type="CDD" id="cd03034">
    <property type="entry name" value="ArsC_ArsC"/>
    <property type="match status" value="1"/>
</dbReference>
<protein>
    <recommendedName>
        <fullName evidence="4">Arsenate reductase</fullName>
        <ecNumber evidence="4">1.20.4.1</ecNumber>
    </recommendedName>
</protein>
<dbReference type="EC" id="1.20.4.1" evidence="4"/>
<dbReference type="Pfam" id="PF03960">
    <property type="entry name" value="ArsC"/>
    <property type="match status" value="1"/>
</dbReference>
<dbReference type="PANTHER" id="PTHR30041">
    <property type="entry name" value="ARSENATE REDUCTASE"/>
    <property type="match status" value="1"/>
</dbReference>
<gene>
    <name evidence="5" type="primary">arsC</name>
    <name evidence="5" type="ORF">SDENCHOL_11217</name>
</gene>
<dbReference type="RefSeq" id="WP_154716427.1">
    <property type="nucleotide sequence ID" value="NZ_LT837803.1"/>
</dbReference>
<keyword evidence="2 4" id="KW-0560">Oxidoreductase</keyword>
<evidence type="ECO:0000256" key="2">
    <source>
        <dbReference type="ARBA" id="ARBA00023002"/>
    </source>
</evidence>
<evidence type="ECO:0000256" key="1">
    <source>
        <dbReference type="ARBA" id="ARBA00007198"/>
    </source>
</evidence>
<evidence type="ECO:0000256" key="3">
    <source>
        <dbReference type="PROSITE-ProRule" id="PRU01282"/>
    </source>
</evidence>
<dbReference type="InterPro" id="IPR006659">
    <property type="entry name" value="Arsenate_reductase"/>
</dbReference>
<sequence length="116" mass="13053">MKNQILHNPRCSKSRAALELLNQREVDVAVVDYQQNPPGKDELREILRLLDKKPLEVIRVNDGLFSELGLAEDNGYSDEQWLDVLAAHPGLLERPIVIYNGKAAIGRPIENVMAIL</sequence>
<evidence type="ECO:0000313" key="6">
    <source>
        <dbReference type="Proteomes" id="UP000242886"/>
    </source>
</evidence>
<name>A0A7Z7HQV7_9PROT</name>
<organism evidence="5 6">
    <name type="scientific">Sterolibacterium denitrificans</name>
    <dbReference type="NCBI Taxonomy" id="157592"/>
    <lineage>
        <taxon>Bacteria</taxon>
        <taxon>Pseudomonadati</taxon>
        <taxon>Pseudomonadota</taxon>
        <taxon>Betaproteobacteria</taxon>
        <taxon>Nitrosomonadales</taxon>
        <taxon>Sterolibacteriaceae</taxon>
        <taxon>Sterolibacterium</taxon>
    </lineage>
</organism>
<comment type="catalytic activity">
    <reaction evidence="4">
        <text>[glutaredoxin]-dithiol + arsenate + glutathione + H(+) = glutathionyl-S-S-[glutaredoxin] + arsenite + H2O</text>
        <dbReference type="Rhea" id="RHEA:22016"/>
        <dbReference type="Rhea" id="RHEA-COMP:10729"/>
        <dbReference type="Rhea" id="RHEA-COMP:17668"/>
        <dbReference type="ChEBI" id="CHEBI:15377"/>
        <dbReference type="ChEBI" id="CHEBI:15378"/>
        <dbReference type="ChEBI" id="CHEBI:29242"/>
        <dbReference type="ChEBI" id="CHEBI:29950"/>
        <dbReference type="ChEBI" id="CHEBI:48597"/>
        <dbReference type="ChEBI" id="CHEBI:57925"/>
        <dbReference type="ChEBI" id="CHEBI:146199"/>
        <dbReference type="EC" id="1.20.4.1"/>
    </reaction>
</comment>
<reference evidence="5" key="1">
    <citation type="submission" date="2017-03" db="EMBL/GenBank/DDBJ databases">
        <authorList>
            <consortium name="AG Boll"/>
        </authorList>
    </citation>
    <scope>NUCLEOTIDE SEQUENCE [LARGE SCALE GENOMIC DNA]</scope>
    <source>
        <strain evidence="5">Chol</strain>
    </source>
</reference>
<accession>A0A7Z7HQV7</accession>
<dbReference type="EMBL" id="LT837803">
    <property type="protein sequence ID" value="SMB25131.1"/>
    <property type="molecule type" value="Genomic_DNA"/>
</dbReference>
<proteinExistence type="inferred from homology"/>
<dbReference type="Proteomes" id="UP000242886">
    <property type="component" value="Chromosome SDENCHOL"/>
</dbReference>
<evidence type="ECO:0000256" key="4">
    <source>
        <dbReference type="RuleBase" id="RU362029"/>
    </source>
</evidence>
<dbReference type="NCBIfam" id="TIGR00014">
    <property type="entry name" value="arsC"/>
    <property type="match status" value="1"/>
</dbReference>